<evidence type="ECO:0000313" key="2">
    <source>
        <dbReference type="EMBL" id="CAI2371117.1"/>
    </source>
</evidence>
<feature type="region of interest" description="Disordered" evidence="1">
    <location>
        <begin position="129"/>
        <end position="236"/>
    </location>
</feature>
<evidence type="ECO:0000256" key="1">
    <source>
        <dbReference type="SAM" id="MobiDB-lite"/>
    </source>
</evidence>
<dbReference type="Proteomes" id="UP001295684">
    <property type="component" value="Unassembled WGS sequence"/>
</dbReference>
<feature type="compositionally biased region" description="Polar residues" evidence="1">
    <location>
        <begin position="129"/>
        <end position="142"/>
    </location>
</feature>
<gene>
    <name evidence="2" type="ORF">ECRASSUSDP1_LOCUS12437</name>
</gene>
<dbReference type="EMBL" id="CAMPGE010012345">
    <property type="protein sequence ID" value="CAI2371117.1"/>
    <property type="molecule type" value="Genomic_DNA"/>
</dbReference>
<feature type="compositionally biased region" description="Polar residues" evidence="1">
    <location>
        <begin position="152"/>
        <end position="168"/>
    </location>
</feature>
<accession>A0AAD1ULV3</accession>
<feature type="compositionally biased region" description="Basic and acidic residues" evidence="1">
    <location>
        <begin position="169"/>
        <end position="180"/>
    </location>
</feature>
<organism evidence="2 3">
    <name type="scientific">Euplotes crassus</name>
    <dbReference type="NCBI Taxonomy" id="5936"/>
    <lineage>
        <taxon>Eukaryota</taxon>
        <taxon>Sar</taxon>
        <taxon>Alveolata</taxon>
        <taxon>Ciliophora</taxon>
        <taxon>Intramacronucleata</taxon>
        <taxon>Spirotrichea</taxon>
        <taxon>Hypotrichia</taxon>
        <taxon>Euplotida</taxon>
        <taxon>Euplotidae</taxon>
        <taxon>Moneuplotes</taxon>
    </lineage>
</organism>
<evidence type="ECO:0000313" key="3">
    <source>
        <dbReference type="Proteomes" id="UP001295684"/>
    </source>
</evidence>
<feature type="region of interest" description="Disordered" evidence="1">
    <location>
        <begin position="1"/>
        <end position="69"/>
    </location>
</feature>
<feature type="compositionally biased region" description="Basic residues" evidence="1">
    <location>
        <begin position="220"/>
        <end position="230"/>
    </location>
</feature>
<proteinExistence type="predicted"/>
<reference evidence="2" key="1">
    <citation type="submission" date="2023-07" db="EMBL/GenBank/DDBJ databases">
        <authorList>
            <consortium name="AG Swart"/>
            <person name="Singh M."/>
            <person name="Singh A."/>
            <person name="Seah K."/>
            <person name="Emmerich C."/>
        </authorList>
    </citation>
    <scope>NUCLEOTIDE SEQUENCE</scope>
    <source>
        <strain evidence="2">DP1</strain>
    </source>
</reference>
<keyword evidence="3" id="KW-1185">Reference proteome</keyword>
<name>A0AAD1ULV3_EUPCR</name>
<protein>
    <submittedName>
        <fullName evidence="2">Uncharacterized protein</fullName>
    </submittedName>
</protein>
<sequence length="336" mass="38121">MESESSGLAKCDPEERNDDSTDKKSHKQIPEDSLNSSNSKGMKTKMRKDAKEFRIKSKAPPMKSNSMEIPKSIDARKINQITALNDFAANNQQNAPPCFDYDKFQTDLKSNTNLQKVYLQFIQAYKTGSLINPSQNPRGSAQKNKKSKNKSIHSLSYTEANTQEGPRNTSDKPDMKDNGNLKHPKERNLEAHTGRSSRHNGKVHSLNPSPKRDLEGLKSSKNKKHKKFSKLMKSSSDQNFKVNSRNFNENGTHTLFPPNQKIGGRAASSRFERKMLSVDYYCTAAYKKAPKPIDLPYISPEEFPTHSYNALENTAREYEAFNLFQGAEEFNFLNLE</sequence>
<dbReference type="AlphaFoldDB" id="A0AAD1ULV3"/>
<feature type="compositionally biased region" description="Basic and acidic residues" evidence="1">
    <location>
        <begin position="11"/>
        <end position="23"/>
    </location>
</feature>
<comment type="caution">
    <text evidence="2">The sequence shown here is derived from an EMBL/GenBank/DDBJ whole genome shotgun (WGS) entry which is preliminary data.</text>
</comment>